<dbReference type="AlphaFoldDB" id="X1S0I9"/>
<feature type="compositionally biased region" description="Basic and acidic residues" evidence="1">
    <location>
        <begin position="123"/>
        <end position="157"/>
    </location>
</feature>
<evidence type="ECO:0000259" key="2">
    <source>
        <dbReference type="SMART" id="SM00465"/>
    </source>
</evidence>
<dbReference type="SMART" id="SM00465">
    <property type="entry name" value="GIYc"/>
    <property type="match status" value="1"/>
</dbReference>
<protein>
    <recommendedName>
        <fullName evidence="2">GIY-YIG domain-containing protein</fullName>
    </recommendedName>
</protein>
<feature type="region of interest" description="Disordered" evidence="1">
    <location>
        <begin position="98"/>
        <end position="157"/>
    </location>
</feature>
<sequence length="157" mass="18775">MLEREKTPYGYIYRATNVINDKVYIGQTTTDAWKEGKIPIEERWKKEVKEAYDRKARGENLRYVENAIIKYGAENFELIQQEIAYSQEELDEKEKRYIKEYDSTNPDKGYNMREGGEGGRMNEMAKEKMSISGTEKWRNDPEYKEKHLKERQERAIK</sequence>
<dbReference type="InterPro" id="IPR035901">
    <property type="entry name" value="GIY-YIG_endonuc_sf"/>
</dbReference>
<reference evidence="3" key="1">
    <citation type="journal article" date="2014" name="Front. Microbiol.">
        <title>High frequency of phylogenetically diverse reductive dehalogenase-homologous genes in deep subseafloor sedimentary metagenomes.</title>
        <authorList>
            <person name="Kawai M."/>
            <person name="Futagami T."/>
            <person name="Toyoda A."/>
            <person name="Takaki Y."/>
            <person name="Nishi S."/>
            <person name="Hori S."/>
            <person name="Arai W."/>
            <person name="Tsubouchi T."/>
            <person name="Morono Y."/>
            <person name="Uchiyama I."/>
            <person name="Ito T."/>
            <person name="Fujiyama A."/>
            <person name="Inagaki F."/>
            <person name="Takami H."/>
        </authorList>
    </citation>
    <scope>NUCLEOTIDE SEQUENCE</scope>
    <source>
        <strain evidence="3">Expedition CK06-06</strain>
    </source>
</reference>
<proteinExistence type="predicted"/>
<evidence type="ECO:0000256" key="1">
    <source>
        <dbReference type="SAM" id="MobiDB-lite"/>
    </source>
</evidence>
<name>X1S0I9_9ZZZZ</name>
<accession>X1S0I9</accession>
<dbReference type="InterPro" id="IPR000305">
    <property type="entry name" value="GIY-YIG_endonuc"/>
</dbReference>
<dbReference type="CDD" id="cd10443">
    <property type="entry name" value="GIY-YIG_HE_Tlr8p_PBC-V_like"/>
    <property type="match status" value="1"/>
</dbReference>
<feature type="non-terminal residue" evidence="3">
    <location>
        <position position="157"/>
    </location>
</feature>
<gene>
    <name evidence="3" type="ORF">S12H4_01230</name>
</gene>
<comment type="caution">
    <text evidence="3">The sequence shown here is derived from an EMBL/GenBank/DDBJ whole genome shotgun (WGS) entry which is preliminary data.</text>
</comment>
<dbReference type="EMBL" id="BARW01000228">
    <property type="protein sequence ID" value="GAI61304.1"/>
    <property type="molecule type" value="Genomic_DNA"/>
</dbReference>
<evidence type="ECO:0000313" key="3">
    <source>
        <dbReference type="EMBL" id="GAI61304.1"/>
    </source>
</evidence>
<feature type="domain" description="GIY-YIG" evidence="2">
    <location>
        <begin position="9"/>
        <end position="116"/>
    </location>
</feature>
<dbReference type="Gene3D" id="3.40.1440.10">
    <property type="entry name" value="GIY-YIG endonuclease"/>
    <property type="match status" value="1"/>
</dbReference>
<dbReference type="SUPFAM" id="SSF82771">
    <property type="entry name" value="GIY-YIG endonuclease"/>
    <property type="match status" value="1"/>
</dbReference>
<organism evidence="3">
    <name type="scientific">marine sediment metagenome</name>
    <dbReference type="NCBI Taxonomy" id="412755"/>
    <lineage>
        <taxon>unclassified sequences</taxon>
        <taxon>metagenomes</taxon>
        <taxon>ecological metagenomes</taxon>
    </lineage>
</organism>